<dbReference type="SUPFAM" id="SSF56219">
    <property type="entry name" value="DNase I-like"/>
    <property type="match status" value="1"/>
</dbReference>
<organism evidence="1 2">
    <name type="scientific">Gossypium australe</name>
    <dbReference type="NCBI Taxonomy" id="47621"/>
    <lineage>
        <taxon>Eukaryota</taxon>
        <taxon>Viridiplantae</taxon>
        <taxon>Streptophyta</taxon>
        <taxon>Embryophyta</taxon>
        <taxon>Tracheophyta</taxon>
        <taxon>Spermatophyta</taxon>
        <taxon>Magnoliopsida</taxon>
        <taxon>eudicotyledons</taxon>
        <taxon>Gunneridae</taxon>
        <taxon>Pentapetalae</taxon>
        <taxon>rosids</taxon>
        <taxon>malvids</taxon>
        <taxon>Malvales</taxon>
        <taxon>Malvaceae</taxon>
        <taxon>Malvoideae</taxon>
        <taxon>Gossypium</taxon>
    </lineage>
</organism>
<sequence>MWNLLRRLSCDCNCPWLVAGDFNEIMYSFEKSGGLPRDSKRMEVFRDTLKSGVANVEWLTLFPTGIVQHLPYSSSDHYPLLANTDSNRSYSGDQRFHFEAWWTLEDSFEGALKDIWESSSELLVDKLKTVLIGLKKWAKELKCNKGEQKRRLTK</sequence>
<keyword evidence="2" id="KW-1185">Reference proteome</keyword>
<gene>
    <name evidence="1" type="ORF">EPI10_014461</name>
</gene>
<protein>
    <submittedName>
        <fullName evidence="1">Putative Transposon TX1</fullName>
    </submittedName>
</protein>
<reference evidence="2" key="1">
    <citation type="journal article" date="2019" name="Plant Biotechnol. J.">
        <title>Genome sequencing of the Australian wild diploid species Gossypium australe highlights disease resistance and delayed gland morphogenesis.</title>
        <authorList>
            <person name="Cai Y."/>
            <person name="Cai X."/>
            <person name="Wang Q."/>
            <person name="Wang P."/>
            <person name="Zhang Y."/>
            <person name="Cai C."/>
            <person name="Xu Y."/>
            <person name="Wang K."/>
            <person name="Zhou Z."/>
            <person name="Wang C."/>
            <person name="Geng S."/>
            <person name="Li B."/>
            <person name="Dong Q."/>
            <person name="Hou Y."/>
            <person name="Wang H."/>
            <person name="Ai P."/>
            <person name="Liu Z."/>
            <person name="Yi F."/>
            <person name="Sun M."/>
            <person name="An G."/>
            <person name="Cheng J."/>
            <person name="Zhang Y."/>
            <person name="Shi Q."/>
            <person name="Xie Y."/>
            <person name="Shi X."/>
            <person name="Chang Y."/>
            <person name="Huang F."/>
            <person name="Chen Y."/>
            <person name="Hong S."/>
            <person name="Mi L."/>
            <person name="Sun Q."/>
            <person name="Zhang L."/>
            <person name="Zhou B."/>
            <person name="Peng R."/>
            <person name="Zhang X."/>
            <person name="Liu F."/>
        </authorList>
    </citation>
    <scope>NUCLEOTIDE SEQUENCE [LARGE SCALE GENOMIC DNA]</scope>
    <source>
        <strain evidence="2">cv. PA1801</strain>
    </source>
</reference>
<dbReference type="Proteomes" id="UP000325315">
    <property type="component" value="Unassembled WGS sequence"/>
</dbReference>
<dbReference type="AlphaFoldDB" id="A0A5B6VHR5"/>
<dbReference type="PANTHER" id="PTHR33710:SF71">
    <property type="entry name" value="ENDONUCLEASE_EXONUCLEASE_PHOSPHATASE DOMAIN-CONTAINING PROTEIN"/>
    <property type="match status" value="1"/>
</dbReference>
<evidence type="ECO:0000313" key="1">
    <source>
        <dbReference type="EMBL" id="KAA3468587.1"/>
    </source>
</evidence>
<proteinExistence type="predicted"/>
<dbReference type="PANTHER" id="PTHR33710">
    <property type="entry name" value="BNAC02G09200D PROTEIN"/>
    <property type="match status" value="1"/>
</dbReference>
<accession>A0A5B6VHR5</accession>
<dbReference type="InterPro" id="IPR036691">
    <property type="entry name" value="Endo/exonu/phosph_ase_sf"/>
</dbReference>
<comment type="caution">
    <text evidence="1">The sequence shown here is derived from an EMBL/GenBank/DDBJ whole genome shotgun (WGS) entry which is preliminary data.</text>
</comment>
<name>A0A5B6VHR5_9ROSI</name>
<dbReference type="EMBL" id="SMMG02000006">
    <property type="protein sequence ID" value="KAA3468587.1"/>
    <property type="molecule type" value="Genomic_DNA"/>
</dbReference>
<evidence type="ECO:0000313" key="2">
    <source>
        <dbReference type="Proteomes" id="UP000325315"/>
    </source>
</evidence>
<dbReference type="OrthoDB" id="685803at2759"/>